<evidence type="ECO:0000256" key="1">
    <source>
        <dbReference type="ARBA" id="ARBA00002663"/>
    </source>
</evidence>
<organism evidence="10 11">
    <name type="scientific">Solemya velum gill symbiont</name>
    <dbReference type="NCBI Taxonomy" id="2340"/>
    <lineage>
        <taxon>Bacteria</taxon>
        <taxon>Pseudomonadati</taxon>
        <taxon>Pseudomonadota</taxon>
        <taxon>Gammaproteobacteria</taxon>
        <taxon>sulfur-oxidizing symbionts</taxon>
    </lineage>
</organism>
<evidence type="ECO:0000256" key="3">
    <source>
        <dbReference type="ARBA" id="ARBA00022722"/>
    </source>
</evidence>
<evidence type="ECO:0000313" key="10">
    <source>
        <dbReference type="EMBL" id="KHF26481.1"/>
    </source>
</evidence>
<evidence type="ECO:0000256" key="8">
    <source>
        <dbReference type="NCBIfam" id="TIGR00188"/>
    </source>
</evidence>
<reference evidence="10 11" key="1">
    <citation type="journal article" date="2014" name="BMC Genomics">
        <title>The genome of the intracellular bacterium of the coastal bivalve, Solemya velum: a blueprint for thriving in and out of symbiosis.</title>
        <authorList>
            <person name="Dmytrenko O."/>
            <person name="Russell S.L."/>
            <person name="Loo W.T."/>
            <person name="Fontanez K.M."/>
            <person name="Liao L."/>
            <person name="Roeselers G."/>
            <person name="Sharma R."/>
            <person name="Stewart F.J."/>
            <person name="Newton I.L."/>
            <person name="Woyke T."/>
            <person name="Wu D."/>
            <person name="Lang J.M."/>
            <person name="Eisen J.A."/>
            <person name="Cavanaugh C.M."/>
        </authorList>
    </citation>
    <scope>NUCLEOTIDE SEQUENCE [LARGE SCALE GENOMIC DNA]</scope>
    <source>
        <strain evidence="10 11">WH</strain>
    </source>
</reference>
<dbReference type="Gene3D" id="3.30.230.10">
    <property type="match status" value="1"/>
</dbReference>
<dbReference type="InterPro" id="IPR000100">
    <property type="entry name" value="RNase_P"/>
</dbReference>
<dbReference type="GO" id="GO:0042781">
    <property type="term" value="F:3'-tRNA processing endoribonuclease activity"/>
    <property type="evidence" value="ECO:0007669"/>
    <property type="project" value="TreeGrafter"/>
</dbReference>
<protein>
    <recommendedName>
        <fullName evidence="7 8">Ribonuclease P protein component</fullName>
        <shortName evidence="7">RNase P protein</shortName>
        <shortName evidence="7">RNaseP protein</shortName>
        <ecNumber evidence="7 8">3.1.26.5</ecNumber>
    </recommendedName>
    <alternativeName>
        <fullName evidence="7">Protein C5</fullName>
    </alternativeName>
</protein>
<dbReference type="RefSeq" id="WP_230209844.1">
    <property type="nucleotide sequence ID" value="NZ_JRAA01000001.1"/>
</dbReference>
<sequence>MIIKPFRRTQRLLTAADYQRVFKKPLRSVDSSFMVLARKNSGGCARLGLAIAKKQLKRAVDRNRVKRVIRESFRQQAELLQGYDFVVLARRDTQQHNNDKLTASLERHWRKLTQPASNQPDKTNTDHQRS</sequence>
<dbReference type="Proteomes" id="UP000030856">
    <property type="component" value="Unassembled WGS sequence"/>
</dbReference>
<dbReference type="InterPro" id="IPR020539">
    <property type="entry name" value="RNase_P_CS"/>
</dbReference>
<keyword evidence="6 7" id="KW-0694">RNA-binding</keyword>
<dbReference type="PROSITE" id="PS00648">
    <property type="entry name" value="RIBONUCLEASE_P"/>
    <property type="match status" value="1"/>
</dbReference>
<keyword evidence="4 7" id="KW-0255">Endonuclease</keyword>
<dbReference type="STRING" id="2340.JV46_22910"/>
<keyword evidence="5 7" id="KW-0378">Hydrolase</keyword>
<evidence type="ECO:0000256" key="4">
    <source>
        <dbReference type="ARBA" id="ARBA00022759"/>
    </source>
</evidence>
<dbReference type="PANTHER" id="PTHR33992:SF1">
    <property type="entry name" value="RIBONUCLEASE P PROTEIN COMPONENT"/>
    <property type="match status" value="1"/>
</dbReference>
<keyword evidence="3 7" id="KW-0540">Nuclease</keyword>
<keyword evidence="2 7" id="KW-0819">tRNA processing</keyword>
<comment type="subunit">
    <text evidence="7">Consists of a catalytic RNA component (M1 or rnpB) and a protein subunit.</text>
</comment>
<dbReference type="GO" id="GO:0004526">
    <property type="term" value="F:ribonuclease P activity"/>
    <property type="evidence" value="ECO:0007669"/>
    <property type="project" value="UniProtKB-UniRule"/>
</dbReference>
<feature type="region of interest" description="Disordered" evidence="9">
    <location>
        <begin position="98"/>
        <end position="130"/>
    </location>
</feature>
<dbReference type="GO" id="GO:0030677">
    <property type="term" value="C:ribonuclease P complex"/>
    <property type="evidence" value="ECO:0007669"/>
    <property type="project" value="TreeGrafter"/>
</dbReference>
<evidence type="ECO:0000256" key="7">
    <source>
        <dbReference type="HAMAP-Rule" id="MF_00227"/>
    </source>
</evidence>
<comment type="similarity">
    <text evidence="7">Belongs to the RnpA family.</text>
</comment>
<dbReference type="eggNOG" id="COG0594">
    <property type="taxonomic scope" value="Bacteria"/>
</dbReference>
<evidence type="ECO:0000256" key="2">
    <source>
        <dbReference type="ARBA" id="ARBA00022694"/>
    </source>
</evidence>
<dbReference type="AlphaFoldDB" id="A0A0B0HG90"/>
<dbReference type="Pfam" id="PF00825">
    <property type="entry name" value="Ribonuclease_P"/>
    <property type="match status" value="1"/>
</dbReference>
<comment type="function">
    <text evidence="1 7">RNaseP catalyzes the removal of the 5'-leader sequence from pre-tRNA to produce the mature 5'-terminus. It can also cleave other RNA substrates such as 4.5S RNA. The protein component plays an auxiliary but essential role in vivo by binding to the 5'-leader sequence and broadening the substrate specificity of the ribozyme.</text>
</comment>
<dbReference type="EC" id="3.1.26.5" evidence="7 8"/>
<dbReference type="EMBL" id="JRAA01000001">
    <property type="protein sequence ID" value="KHF26481.1"/>
    <property type="molecule type" value="Genomic_DNA"/>
</dbReference>
<proteinExistence type="inferred from homology"/>
<dbReference type="GO" id="GO:0000049">
    <property type="term" value="F:tRNA binding"/>
    <property type="evidence" value="ECO:0007669"/>
    <property type="project" value="UniProtKB-UniRule"/>
</dbReference>
<dbReference type="GO" id="GO:0001682">
    <property type="term" value="P:tRNA 5'-leader removal"/>
    <property type="evidence" value="ECO:0007669"/>
    <property type="project" value="UniProtKB-UniRule"/>
</dbReference>
<name>A0A0B0HG90_SOVGS</name>
<evidence type="ECO:0000256" key="5">
    <source>
        <dbReference type="ARBA" id="ARBA00022801"/>
    </source>
</evidence>
<dbReference type="PANTHER" id="PTHR33992">
    <property type="entry name" value="RIBONUCLEASE P PROTEIN COMPONENT"/>
    <property type="match status" value="1"/>
</dbReference>
<evidence type="ECO:0000256" key="9">
    <source>
        <dbReference type="SAM" id="MobiDB-lite"/>
    </source>
</evidence>
<dbReference type="InterPro" id="IPR014721">
    <property type="entry name" value="Ribsml_uS5_D2-typ_fold_subgr"/>
</dbReference>
<accession>A0A0B0HG90</accession>
<dbReference type="HAMAP" id="MF_00227">
    <property type="entry name" value="RNase_P"/>
    <property type="match status" value="1"/>
</dbReference>
<evidence type="ECO:0000256" key="6">
    <source>
        <dbReference type="ARBA" id="ARBA00022884"/>
    </source>
</evidence>
<comment type="caution">
    <text evidence="10">The sequence shown here is derived from an EMBL/GenBank/DDBJ whole genome shotgun (WGS) entry which is preliminary data.</text>
</comment>
<gene>
    <name evidence="7" type="primary">rnpA</name>
    <name evidence="10" type="ORF">JV46_22910</name>
</gene>
<evidence type="ECO:0000313" key="11">
    <source>
        <dbReference type="Proteomes" id="UP000030856"/>
    </source>
</evidence>
<comment type="catalytic activity">
    <reaction evidence="7">
        <text>Endonucleolytic cleavage of RNA, removing 5'-extranucleotides from tRNA precursor.</text>
        <dbReference type="EC" id="3.1.26.5"/>
    </reaction>
</comment>
<dbReference type="InterPro" id="IPR020568">
    <property type="entry name" value="Ribosomal_Su5_D2-typ_SF"/>
</dbReference>
<dbReference type="SUPFAM" id="SSF54211">
    <property type="entry name" value="Ribosomal protein S5 domain 2-like"/>
    <property type="match status" value="1"/>
</dbReference>
<keyword evidence="11" id="KW-1185">Reference proteome</keyword>
<dbReference type="NCBIfam" id="TIGR00188">
    <property type="entry name" value="rnpA"/>
    <property type="match status" value="1"/>
</dbReference>